<dbReference type="Proteomes" id="UP000753908">
    <property type="component" value="Unassembled WGS sequence"/>
</dbReference>
<dbReference type="EMBL" id="JAHHIF010000010">
    <property type="protein sequence ID" value="MBW4544638.1"/>
    <property type="molecule type" value="Genomic_DNA"/>
</dbReference>
<comment type="caution">
    <text evidence="1">The sequence shown here is derived from an EMBL/GenBank/DDBJ whole genome shotgun (WGS) entry which is preliminary data.</text>
</comment>
<dbReference type="AlphaFoldDB" id="A0A951PJ35"/>
<organism evidence="1 2">
    <name type="scientific">Symplocastrum torsivum CPER-KK1</name>
    <dbReference type="NCBI Taxonomy" id="450513"/>
    <lineage>
        <taxon>Bacteria</taxon>
        <taxon>Bacillati</taxon>
        <taxon>Cyanobacteriota</taxon>
        <taxon>Cyanophyceae</taxon>
        <taxon>Oscillatoriophycideae</taxon>
        <taxon>Oscillatoriales</taxon>
        <taxon>Microcoleaceae</taxon>
        <taxon>Symplocastrum</taxon>
    </lineage>
</organism>
<evidence type="ECO:0000313" key="1">
    <source>
        <dbReference type="EMBL" id="MBW4544638.1"/>
    </source>
</evidence>
<sequence>MLDSLLRSFSDSNINTAVHPIEVATVLDVIPENTSRLNLSQAELHSPAMNATVFSTTKGSVSAIEFGEELILFNIAGQEKPVVLDIDTPLERVKQLILSYIQ</sequence>
<accession>A0A951PJ35</accession>
<protein>
    <submittedName>
        <fullName evidence="1">Uncharacterized protein</fullName>
    </submittedName>
</protein>
<gene>
    <name evidence="1" type="ORF">KME25_09375</name>
</gene>
<reference evidence="1" key="2">
    <citation type="journal article" date="2022" name="Microbiol. Resour. Announc.">
        <title>Metagenome Sequencing to Explore Phylogenomics of Terrestrial Cyanobacteria.</title>
        <authorList>
            <person name="Ward R.D."/>
            <person name="Stajich J.E."/>
            <person name="Johansen J.R."/>
            <person name="Huntemann M."/>
            <person name="Clum A."/>
            <person name="Foster B."/>
            <person name="Foster B."/>
            <person name="Roux S."/>
            <person name="Palaniappan K."/>
            <person name="Varghese N."/>
            <person name="Mukherjee S."/>
            <person name="Reddy T.B.K."/>
            <person name="Daum C."/>
            <person name="Copeland A."/>
            <person name="Chen I.A."/>
            <person name="Ivanova N.N."/>
            <person name="Kyrpides N.C."/>
            <person name="Shapiro N."/>
            <person name="Eloe-Fadrosh E.A."/>
            <person name="Pietrasiak N."/>
        </authorList>
    </citation>
    <scope>NUCLEOTIDE SEQUENCE</scope>
    <source>
        <strain evidence="1">CPER-KK1</strain>
    </source>
</reference>
<reference evidence="1" key="1">
    <citation type="submission" date="2021-05" db="EMBL/GenBank/DDBJ databases">
        <authorList>
            <person name="Pietrasiak N."/>
            <person name="Ward R."/>
            <person name="Stajich J.E."/>
            <person name="Kurbessoian T."/>
        </authorList>
    </citation>
    <scope>NUCLEOTIDE SEQUENCE</scope>
    <source>
        <strain evidence="1">CPER-KK1</strain>
    </source>
</reference>
<proteinExistence type="predicted"/>
<evidence type="ECO:0000313" key="2">
    <source>
        <dbReference type="Proteomes" id="UP000753908"/>
    </source>
</evidence>
<name>A0A951PJ35_9CYAN</name>